<dbReference type="InterPro" id="IPR013083">
    <property type="entry name" value="Znf_RING/FYVE/PHD"/>
</dbReference>
<dbReference type="PANTHER" id="PTHR46569:SF1">
    <property type="entry name" value="E3 UBIQUITIN-PROTEIN LIGASE RFWD3-RELATED"/>
    <property type="match status" value="1"/>
</dbReference>
<keyword evidence="1 3" id="KW-0863">Zinc-finger</keyword>
<feature type="domain" description="RING-type" evidence="6">
    <location>
        <begin position="5"/>
        <end position="46"/>
    </location>
</feature>
<dbReference type="SUPFAM" id="SSF57850">
    <property type="entry name" value="RING/U-box"/>
    <property type="match status" value="1"/>
</dbReference>
<feature type="region of interest" description="Disordered" evidence="5">
    <location>
        <begin position="420"/>
        <end position="443"/>
    </location>
</feature>
<evidence type="ECO:0000256" key="2">
    <source>
        <dbReference type="ARBA" id="ARBA00022833"/>
    </source>
</evidence>
<dbReference type="InterPro" id="IPR001841">
    <property type="entry name" value="Znf_RING"/>
</dbReference>
<dbReference type="SMART" id="SM00184">
    <property type="entry name" value="RING"/>
    <property type="match status" value="1"/>
</dbReference>
<evidence type="ECO:0000313" key="7">
    <source>
        <dbReference type="EMBL" id="CAH0596172.1"/>
    </source>
</evidence>
<feature type="coiled-coil region" evidence="4">
    <location>
        <begin position="63"/>
        <end position="132"/>
    </location>
</feature>
<organism evidence="7 8">
    <name type="scientific">Chrysodeixis includens</name>
    <name type="common">Soybean looper</name>
    <name type="synonym">Pseudoplusia includens</name>
    <dbReference type="NCBI Taxonomy" id="689277"/>
    <lineage>
        <taxon>Eukaryota</taxon>
        <taxon>Metazoa</taxon>
        <taxon>Ecdysozoa</taxon>
        <taxon>Arthropoda</taxon>
        <taxon>Hexapoda</taxon>
        <taxon>Insecta</taxon>
        <taxon>Pterygota</taxon>
        <taxon>Neoptera</taxon>
        <taxon>Endopterygota</taxon>
        <taxon>Lepidoptera</taxon>
        <taxon>Glossata</taxon>
        <taxon>Ditrysia</taxon>
        <taxon>Noctuoidea</taxon>
        <taxon>Noctuidae</taxon>
        <taxon>Plusiinae</taxon>
        <taxon>Chrysodeixis</taxon>
    </lineage>
</organism>
<dbReference type="GO" id="GO:0061630">
    <property type="term" value="F:ubiquitin protein ligase activity"/>
    <property type="evidence" value="ECO:0007669"/>
    <property type="project" value="TreeGrafter"/>
</dbReference>
<proteinExistence type="predicted"/>
<dbReference type="EMBL" id="LR824025">
    <property type="protein sequence ID" value="CAH0596172.1"/>
    <property type="molecule type" value="Genomic_DNA"/>
</dbReference>
<dbReference type="CDD" id="cd16480">
    <property type="entry name" value="RING-H2_TRAIP"/>
    <property type="match status" value="1"/>
</dbReference>
<feature type="region of interest" description="Disordered" evidence="5">
    <location>
        <begin position="204"/>
        <end position="224"/>
    </location>
</feature>
<dbReference type="GO" id="GO:0005634">
    <property type="term" value="C:nucleus"/>
    <property type="evidence" value="ECO:0007669"/>
    <property type="project" value="TreeGrafter"/>
</dbReference>
<dbReference type="AlphaFoldDB" id="A0A9P0BV77"/>
<accession>A0A9P0BV77</accession>
<dbReference type="OrthoDB" id="8062037at2759"/>
<feature type="compositionally biased region" description="Basic and acidic residues" evidence="5">
    <location>
        <begin position="204"/>
        <end position="213"/>
    </location>
</feature>
<reference evidence="7" key="1">
    <citation type="submission" date="2021-12" db="EMBL/GenBank/DDBJ databases">
        <authorList>
            <person name="King R."/>
        </authorList>
    </citation>
    <scope>NUCLEOTIDE SEQUENCE</scope>
</reference>
<evidence type="ECO:0000256" key="1">
    <source>
        <dbReference type="ARBA" id="ARBA00022771"/>
    </source>
</evidence>
<dbReference type="PROSITE" id="PS50089">
    <property type="entry name" value="ZF_RING_2"/>
    <property type="match status" value="1"/>
</dbReference>
<evidence type="ECO:0000259" key="6">
    <source>
        <dbReference type="PROSITE" id="PS50089"/>
    </source>
</evidence>
<keyword evidence="1 3" id="KW-0479">Metal-binding</keyword>
<protein>
    <recommendedName>
        <fullName evidence="6">RING-type domain-containing protein</fullName>
    </recommendedName>
</protein>
<dbReference type="GO" id="GO:0008270">
    <property type="term" value="F:zinc ion binding"/>
    <property type="evidence" value="ECO:0007669"/>
    <property type="project" value="UniProtKB-KW"/>
</dbReference>
<dbReference type="GO" id="GO:0090734">
    <property type="term" value="C:site of DNA damage"/>
    <property type="evidence" value="ECO:0007669"/>
    <property type="project" value="TreeGrafter"/>
</dbReference>
<dbReference type="Proteomes" id="UP001154114">
    <property type="component" value="Chromosome 22"/>
</dbReference>
<keyword evidence="8" id="KW-1185">Reference proteome</keyword>
<keyword evidence="4" id="KW-0175">Coiled coil</keyword>
<keyword evidence="2" id="KW-0862">Zinc</keyword>
<evidence type="ECO:0000313" key="8">
    <source>
        <dbReference type="Proteomes" id="UP001154114"/>
    </source>
</evidence>
<name>A0A9P0BV77_CHRIL</name>
<dbReference type="InterPro" id="IPR052639">
    <property type="entry name" value="TRAIP_ubiq-protein_ligase"/>
</dbReference>
<sequence length="443" mass="50064">MNILCTICSDLINQAENIYVTKCGHVFHHHCLAQWIERSKTCPQCRNKVTDKCMFRLYPTVSNENSGEDAATLQSRLDDAQLQLRQQRVKYKENQDKLTAVNADLKRQDDLLKSYEKRLVSFDSKVLALKEQLDYAHLQNRETNRIKDENEGLKKNMQTLNGLQKVLNATSDEVEKMLQGYSDVRTIATFATALKRALCESETKKNETRDRLHTVKQQLSQEKKNSAELQNKVLQLEDSLHQVQTQYELLKTDKDMAELKRQVAQTAAADRLAADGPHSPLRALNDAILEPASNSSFDTLVNNIASSDSPYLSLKQGNVFALASLQRAPLKMSDKIQPSENLYLTSIKNATKKLMNEKSSTVSTKHSIFHKKEPMKIESLDSCGPLDISYDGLGGHSKLDTFPVPRPTIKSCIPKISAKHKLKRPNPTGSQDIEKMLKKVKNK</sequence>
<dbReference type="Gene3D" id="3.30.40.10">
    <property type="entry name" value="Zinc/RING finger domain, C3HC4 (zinc finger)"/>
    <property type="match status" value="1"/>
</dbReference>
<dbReference type="GO" id="GO:0016567">
    <property type="term" value="P:protein ubiquitination"/>
    <property type="evidence" value="ECO:0007669"/>
    <property type="project" value="TreeGrafter"/>
</dbReference>
<evidence type="ECO:0000256" key="4">
    <source>
        <dbReference type="SAM" id="Coils"/>
    </source>
</evidence>
<gene>
    <name evidence="7" type="ORF">CINC_LOCUS6989</name>
</gene>
<dbReference type="GO" id="GO:0031297">
    <property type="term" value="P:replication fork processing"/>
    <property type="evidence" value="ECO:0007669"/>
    <property type="project" value="TreeGrafter"/>
</dbReference>
<dbReference type="Pfam" id="PF13639">
    <property type="entry name" value="zf-RING_2"/>
    <property type="match status" value="1"/>
</dbReference>
<evidence type="ECO:0000256" key="3">
    <source>
        <dbReference type="PROSITE-ProRule" id="PRU00175"/>
    </source>
</evidence>
<dbReference type="PANTHER" id="PTHR46569">
    <property type="entry name" value="E3 UBIQUITIN-PROTEIN LIGASE TRAIP"/>
    <property type="match status" value="1"/>
</dbReference>
<evidence type="ECO:0000256" key="5">
    <source>
        <dbReference type="SAM" id="MobiDB-lite"/>
    </source>
</evidence>